<evidence type="ECO:0000313" key="3">
    <source>
        <dbReference type="EMBL" id="KAG0563073.1"/>
    </source>
</evidence>
<dbReference type="PANTHER" id="PTHR14464">
    <property type="entry name" value="EXONUCLEASE V"/>
    <property type="match status" value="1"/>
</dbReference>
<keyword evidence="4" id="KW-1185">Reference proteome</keyword>
<name>A0A8T0GVZ0_CERPU</name>
<dbReference type="Proteomes" id="UP000822688">
    <property type="component" value="Chromosome 8"/>
</dbReference>
<dbReference type="AlphaFoldDB" id="A0A8T0GVZ0"/>
<dbReference type="GO" id="GO:0045145">
    <property type="term" value="F:single-stranded DNA 5'-3' DNA exonuclease activity"/>
    <property type="evidence" value="ECO:0007669"/>
    <property type="project" value="InterPro"/>
</dbReference>
<gene>
    <name evidence="3" type="ORF">KC19_8G003100</name>
</gene>
<evidence type="ECO:0000256" key="2">
    <source>
        <dbReference type="SAM" id="MobiDB-lite"/>
    </source>
</evidence>
<feature type="compositionally biased region" description="Basic and acidic residues" evidence="2">
    <location>
        <begin position="459"/>
        <end position="478"/>
    </location>
</feature>
<dbReference type="InterPro" id="IPR011604">
    <property type="entry name" value="PDDEXK-like_dom_sf"/>
</dbReference>
<dbReference type="InterPro" id="IPR019190">
    <property type="entry name" value="EXOV"/>
</dbReference>
<organism evidence="3 4">
    <name type="scientific">Ceratodon purpureus</name>
    <name type="common">Fire moss</name>
    <name type="synonym">Dicranum purpureum</name>
    <dbReference type="NCBI Taxonomy" id="3225"/>
    <lineage>
        <taxon>Eukaryota</taxon>
        <taxon>Viridiplantae</taxon>
        <taxon>Streptophyta</taxon>
        <taxon>Embryophyta</taxon>
        <taxon>Bryophyta</taxon>
        <taxon>Bryophytina</taxon>
        <taxon>Bryopsida</taxon>
        <taxon>Dicranidae</taxon>
        <taxon>Pseudoditrichales</taxon>
        <taxon>Ditrichaceae</taxon>
        <taxon>Ceratodon</taxon>
    </lineage>
</organism>
<dbReference type="Gene3D" id="3.90.320.10">
    <property type="match status" value="1"/>
</dbReference>
<dbReference type="PANTHER" id="PTHR14464:SF4">
    <property type="entry name" value="EXONUCLEASE V"/>
    <property type="match status" value="1"/>
</dbReference>
<reference evidence="3" key="1">
    <citation type="submission" date="2020-06" db="EMBL/GenBank/DDBJ databases">
        <title>WGS assembly of Ceratodon purpureus strain R40.</title>
        <authorList>
            <person name="Carey S.B."/>
            <person name="Jenkins J."/>
            <person name="Shu S."/>
            <person name="Lovell J.T."/>
            <person name="Sreedasyam A."/>
            <person name="Maumus F."/>
            <person name="Tiley G.P."/>
            <person name="Fernandez-Pozo N."/>
            <person name="Barry K."/>
            <person name="Chen C."/>
            <person name="Wang M."/>
            <person name="Lipzen A."/>
            <person name="Daum C."/>
            <person name="Saski C.A."/>
            <person name="Payton A.C."/>
            <person name="Mcbreen J.C."/>
            <person name="Conrad R.E."/>
            <person name="Kollar L.M."/>
            <person name="Olsson S."/>
            <person name="Huttunen S."/>
            <person name="Landis J.B."/>
            <person name="Wickett N.J."/>
            <person name="Johnson M.G."/>
            <person name="Rensing S.A."/>
            <person name="Grimwood J."/>
            <person name="Schmutz J."/>
            <person name="Mcdaniel S.F."/>
        </authorList>
    </citation>
    <scope>NUCLEOTIDE SEQUENCE</scope>
    <source>
        <strain evidence="3">R40</strain>
    </source>
</reference>
<feature type="region of interest" description="Disordered" evidence="2">
    <location>
        <begin position="459"/>
        <end position="496"/>
    </location>
</feature>
<accession>A0A8T0GVZ0</accession>
<feature type="region of interest" description="Disordered" evidence="2">
    <location>
        <begin position="284"/>
        <end position="305"/>
    </location>
</feature>
<sequence>MEAASERAMRVDDSITIEIVDDDELAAIEAAFLQVSSKSQLSKPFASSAIYSPPLKPGRQCSNLRSSDGGPCSVSHLEIRSKSGNPPSSRPDGHGNNKNASVKCGSSSELVSVVDEPSSEVSIVKNRATRVSGRVEEPAIAVVPDVEDLPGVKGAFRKTKEEEPPPEPKPRCLSVTDFTAFEWCEKQVEFTKLLGKPKQTEAMRAGSARHAELEIEVLKKVEVEITSDEDTWAMKLIDFITGARQMQTDGMTRELPVVGLIGGAWVVGIVDELKMCDKDGMHRPQLIDTKTRNKPTPPSPPQKRNGRMQLMVYKCLWDNIVTSGVPFDYFFEHFRLRPQHLLSEDIRVHAAEIFPDGKVQNLQDVARMYTRECVTFPESHGLLLLRYEWQAYRSLLGQDEFDIEREWLDLRIGWHLEFWHGLREPAYVPDDETWKCRYCAFAELCPAVEALNLGTEAKREDEFKKPREERAGQNERAHSQSQAMLEHKTMGERHTN</sequence>
<dbReference type="GO" id="GO:0005634">
    <property type="term" value="C:nucleus"/>
    <property type="evidence" value="ECO:0007669"/>
    <property type="project" value="TreeGrafter"/>
</dbReference>
<protein>
    <recommendedName>
        <fullName evidence="5">Exonuclease V</fullName>
    </recommendedName>
</protein>
<feature type="region of interest" description="Disordered" evidence="2">
    <location>
        <begin position="59"/>
        <end position="103"/>
    </location>
</feature>
<feature type="compositionally biased region" description="Basic and acidic residues" evidence="2">
    <location>
        <begin position="485"/>
        <end position="496"/>
    </location>
</feature>
<comment type="similarity">
    <text evidence="1">Belongs to the EXO5 family.</text>
</comment>
<dbReference type="EMBL" id="CM026429">
    <property type="protein sequence ID" value="KAG0563073.1"/>
    <property type="molecule type" value="Genomic_DNA"/>
</dbReference>
<comment type="caution">
    <text evidence="3">The sequence shown here is derived from an EMBL/GenBank/DDBJ whole genome shotgun (WGS) entry which is preliminary data.</text>
</comment>
<dbReference type="GO" id="GO:0036297">
    <property type="term" value="P:interstrand cross-link repair"/>
    <property type="evidence" value="ECO:0007669"/>
    <property type="project" value="TreeGrafter"/>
</dbReference>
<evidence type="ECO:0000313" key="4">
    <source>
        <dbReference type="Proteomes" id="UP000822688"/>
    </source>
</evidence>
<proteinExistence type="inferred from homology"/>
<dbReference type="Pfam" id="PF09810">
    <property type="entry name" value="Exo5"/>
    <property type="match status" value="3"/>
</dbReference>
<evidence type="ECO:0000256" key="1">
    <source>
        <dbReference type="ARBA" id="ARBA00009797"/>
    </source>
</evidence>
<evidence type="ECO:0008006" key="5">
    <source>
        <dbReference type="Google" id="ProtNLM"/>
    </source>
</evidence>